<reference evidence="9" key="1">
    <citation type="submission" date="2025-08" db="UniProtKB">
        <authorList>
            <consortium name="RefSeq"/>
        </authorList>
    </citation>
    <scope>IDENTIFICATION</scope>
</reference>
<dbReference type="PANTHER" id="PTHR15950:SF20">
    <property type="entry name" value="TRANSCRIPTION COFACTOR VESTIGIAL-LIKE PROTEIN 1"/>
    <property type="match status" value="1"/>
</dbReference>
<dbReference type="Proteomes" id="UP000189704">
    <property type="component" value="Unplaced"/>
</dbReference>
<gene>
    <name evidence="9" type="primary">VGLL1</name>
</gene>
<protein>
    <submittedName>
        <fullName evidence="9">Transcription cofactor vestigial-like protein 1</fullName>
    </submittedName>
</protein>
<dbReference type="PANTHER" id="PTHR15950">
    <property type="entry name" value="TRANSCRIPTION COFACTOR VESTIGIAL-LIKE PROTEIN"/>
    <property type="match status" value="1"/>
</dbReference>
<comment type="subcellular location">
    <subcellularLocation>
        <location evidence="2">Nucleus</location>
    </subcellularLocation>
</comment>
<dbReference type="InterPro" id="IPR011520">
    <property type="entry name" value="Vg_fam"/>
</dbReference>
<accession>A0A3Q0EFG4</accession>
<dbReference type="CTD" id="51442"/>
<dbReference type="InterPro" id="IPR006627">
    <property type="entry name" value="TDU_repeat"/>
</dbReference>
<name>A0A3Q0EFG4_CARSF</name>
<keyword evidence="8" id="KW-1185">Reference proteome</keyword>
<evidence type="ECO:0000313" key="8">
    <source>
        <dbReference type="Proteomes" id="UP000189704"/>
    </source>
</evidence>
<feature type="compositionally biased region" description="Polar residues" evidence="7">
    <location>
        <begin position="53"/>
        <end position="65"/>
    </location>
</feature>
<evidence type="ECO:0000256" key="7">
    <source>
        <dbReference type="SAM" id="MobiDB-lite"/>
    </source>
</evidence>
<dbReference type="GO" id="GO:0006355">
    <property type="term" value="P:regulation of DNA-templated transcription"/>
    <property type="evidence" value="ECO:0007669"/>
    <property type="project" value="InterPro"/>
</dbReference>
<dbReference type="STRING" id="1868482.ENSTSYP00000004633"/>
<keyword evidence="4" id="KW-0804">Transcription</keyword>
<dbReference type="SMART" id="SM00711">
    <property type="entry name" value="TDU"/>
    <property type="match status" value="1"/>
</dbReference>
<dbReference type="Pfam" id="PF07545">
    <property type="entry name" value="Vg_Tdu"/>
    <property type="match status" value="1"/>
</dbReference>
<evidence type="ECO:0000313" key="9">
    <source>
        <dbReference type="RefSeq" id="XP_021574331.1"/>
    </source>
</evidence>
<dbReference type="RefSeq" id="XP_021574331.1">
    <property type="nucleotide sequence ID" value="XM_021718656.1"/>
</dbReference>
<organism evidence="8 9">
    <name type="scientific">Carlito syrichta</name>
    <name type="common">Philippine tarsier</name>
    <name type="synonym">Tarsius syrichta</name>
    <dbReference type="NCBI Taxonomy" id="1868482"/>
    <lineage>
        <taxon>Eukaryota</taxon>
        <taxon>Metazoa</taxon>
        <taxon>Chordata</taxon>
        <taxon>Craniata</taxon>
        <taxon>Vertebrata</taxon>
        <taxon>Euteleostomi</taxon>
        <taxon>Mammalia</taxon>
        <taxon>Eutheria</taxon>
        <taxon>Euarchontoglires</taxon>
        <taxon>Primates</taxon>
        <taxon>Haplorrhini</taxon>
        <taxon>Tarsiiformes</taxon>
        <taxon>Tarsiidae</taxon>
        <taxon>Carlito</taxon>
    </lineage>
</organism>
<sequence length="260" mass="28403">MNRTKKTAVRLPQNRQKPIKTEWNSRCVLFTYFQGDISSVVDEHFSRALGNIESSQGLSPSSQNEDVILKNDSDTPPNQWRFSSPRTKPQPEVSPANHATNCNLNVPGPLAVDLIPPSPQPVEELWHFSSLASPSSPEPGYSQVFPEDQLGPEPQPDEKCEPLLSFLQEDGGLGCPQESATKEDYNPVQAAGSTGLLLNLPSSSAHYKKVHVSPERGPAGTSLAREITVSFLITKPYQPKASELFHSDSEQEACMASPSP</sequence>
<evidence type="ECO:0000256" key="2">
    <source>
        <dbReference type="ARBA" id="ARBA00004123"/>
    </source>
</evidence>
<comment type="function">
    <text evidence="1">May act as a specific coactivator for the mammalian TEFs.</text>
</comment>
<evidence type="ECO:0000256" key="3">
    <source>
        <dbReference type="ARBA" id="ARBA00023015"/>
    </source>
</evidence>
<dbReference type="KEGG" id="csyr:103272743"/>
<dbReference type="AlphaFoldDB" id="A0A3Q0EFG4"/>
<evidence type="ECO:0000256" key="4">
    <source>
        <dbReference type="ARBA" id="ARBA00023163"/>
    </source>
</evidence>
<keyword evidence="5" id="KW-0539">Nucleus</keyword>
<comment type="similarity">
    <text evidence="6">Belongs to the vestigial family.</text>
</comment>
<dbReference type="GeneID" id="103272743"/>
<feature type="region of interest" description="Disordered" evidence="7">
    <location>
        <begin position="53"/>
        <end position="99"/>
    </location>
</feature>
<feature type="compositionally biased region" description="Polar residues" evidence="7">
    <location>
        <begin position="74"/>
        <end position="87"/>
    </location>
</feature>
<proteinExistence type="inferred from homology"/>
<evidence type="ECO:0000256" key="1">
    <source>
        <dbReference type="ARBA" id="ARBA00002229"/>
    </source>
</evidence>
<dbReference type="OrthoDB" id="10069705at2759"/>
<dbReference type="GO" id="GO:0005634">
    <property type="term" value="C:nucleus"/>
    <property type="evidence" value="ECO:0007669"/>
    <property type="project" value="UniProtKB-SubCell"/>
</dbReference>
<evidence type="ECO:0000256" key="6">
    <source>
        <dbReference type="ARBA" id="ARBA00025784"/>
    </source>
</evidence>
<evidence type="ECO:0000256" key="5">
    <source>
        <dbReference type="ARBA" id="ARBA00023242"/>
    </source>
</evidence>
<keyword evidence="3" id="KW-0805">Transcription regulation</keyword>